<proteinExistence type="predicted"/>
<organism evidence="2 3">
    <name type="scientific">Bugula neritina</name>
    <name type="common">Brown bryozoan</name>
    <name type="synonym">Sertularia neritina</name>
    <dbReference type="NCBI Taxonomy" id="10212"/>
    <lineage>
        <taxon>Eukaryota</taxon>
        <taxon>Metazoa</taxon>
        <taxon>Spiralia</taxon>
        <taxon>Lophotrochozoa</taxon>
        <taxon>Bryozoa</taxon>
        <taxon>Gymnolaemata</taxon>
        <taxon>Cheilostomatida</taxon>
        <taxon>Flustrina</taxon>
        <taxon>Buguloidea</taxon>
        <taxon>Bugulidae</taxon>
        <taxon>Bugula</taxon>
    </lineage>
</organism>
<dbReference type="Pfam" id="PF00168">
    <property type="entry name" value="C2"/>
    <property type="match status" value="1"/>
</dbReference>
<dbReference type="SMART" id="SM00239">
    <property type="entry name" value="C2"/>
    <property type="match status" value="1"/>
</dbReference>
<accession>A0A7J7JHM6</accession>
<comment type="caution">
    <text evidence="2">The sequence shown here is derived from an EMBL/GenBank/DDBJ whole genome shotgun (WGS) entry which is preliminary data.</text>
</comment>
<dbReference type="InterPro" id="IPR035892">
    <property type="entry name" value="C2_domain_sf"/>
</dbReference>
<dbReference type="EMBL" id="VXIV02002440">
    <property type="protein sequence ID" value="KAF6025605.1"/>
    <property type="molecule type" value="Genomic_DNA"/>
</dbReference>
<protein>
    <submittedName>
        <fullName evidence="2">HECW1</fullName>
    </submittedName>
</protein>
<gene>
    <name evidence="2" type="ORF">EB796_016083</name>
</gene>
<reference evidence="2" key="1">
    <citation type="submission" date="2020-06" db="EMBL/GenBank/DDBJ databases">
        <title>Draft genome of Bugula neritina, a colonial animal packing powerful symbionts and potential medicines.</title>
        <authorList>
            <person name="Rayko M."/>
        </authorList>
    </citation>
    <scope>NUCLEOTIDE SEQUENCE [LARGE SCALE GENOMIC DNA]</scope>
    <source>
        <strain evidence="2">Kwan_BN1</strain>
    </source>
</reference>
<name>A0A7J7JHM6_BUGNE</name>
<keyword evidence="3" id="KW-1185">Reference proteome</keyword>
<dbReference type="Gene3D" id="2.60.40.150">
    <property type="entry name" value="C2 domain"/>
    <property type="match status" value="1"/>
</dbReference>
<evidence type="ECO:0000313" key="3">
    <source>
        <dbReference type="Proteomes" id="UP000593567"/>
    </source>
</evidence>
<evidence type="ECO:0000259" key="1">
    <source>
        <dbReference type="PROSITE" id="PS50004"/>
    </source>
</evidence>
<dbReference type="PROSITE" id="PS50004">
    <property type="entry name" value="C2"/>
    <property type="match status" value="1"/>
</dbReference>
<evidence type="ECO:0000313" key="2">
    <source>
        <dbReference type="EMBL" id="KAF6025605.1"/>
    </source>
</evidence>
<dbReference type="Pfam" id="PF16562">
    <property type="entry name" value="HECW_N"/>
    <property type="match status" value="1"/>
</dbReference>
<dbReference type="Proteomes" id="UP000593567">
    <property type="component" value="Unassembled WGS sequence"/>
</dbReference>
<dbReference type="AlphaFoldDB" id="A0A7J7JHM6"/>
<dbReference type="SUPFAM" id="SSF49562">
    <property type="entry name" value="C2 domain (Calcium/lipid-binding domain, CaLB)"/>
    <property type="match status" value="1"/>
</dbReference>
<dbReference type="InterPro" id="IPR000008">
    <property type="entry name" value="C2_dom"/>
</dbReference>
<feature type="domain" description="C2" evidence="1">
    <location>
        <begin position="203"/>
        <end position="333"/>
    </location>
</feature>
<sequence>MYFVELHFGRYVEHKYIAMSKQSPTLVLMPAKKSSSVENLNNGVYVKGLGNNRPQSIAVDGSTSHSLLAEMDSITRWHSDTNITLNPEQSLSRLSVDKTEFVLHEDEGVTIYWDIKESVSAKDWIGLYKSDETHPGKWIDYRNRGVSGSKKGELVWHFDRISSAFTAPETKVCFRYYHGNTGQLHAYTQSILVRNPTASSSHGAASLKRLQSVDSEAEIVHLVIQDIEAVHVRKGMFFNPDPYLKLRIEPGQDRAQPVLAHHYKDRRTTICENTTEPNWNNEIFHFMALPSDDLFMKVKDRFTTSRPTLLRFLGQVSVPVRQVMEKAKLGLTMSCQLSGRGPS</sequence>
<dbReference type="OrthoDB" id="5987976at2759"/>
<dbReference type="Gene3D" id="2.60.40.2840">
    <property type="match status" value="1"/>
</dbReference>
<dbReference type="InterPro" id="IPR032348">
    <property type="entry name" value="HECW_N"/>
</dbReference>